<dbReference type="AlphaFoldDB" id="A0A0H4PPT2"/>
<dbReference type="PATRIC" id="fig|320787.5.peg.915"/>
<dbReference type="PANTHER" id="PTHR43267">
    <property type="entry name" value="TRNA THREONYLCARBAMOYLADENOSINE DEHYDRATASE"/>
    <property type="match status" value="1"/>
</dbReference>
<dbReference type="OrthoDB" id="5149792at2"/>
<dbReference type="GO" id="GO:0008641">
    <property type="term" value="F:ubiquitin-like modifier activating enzyme activity"/>
    <property type="evidence" value="ECO:0007669"/>
    <property type="project" value="InterPro"/>
</dbReference>
<dbReference type="PANTHER" id="PTHR43267:SF3">
    <property type="entry name" value="THIF PROTEIN"/>
    <property type="match status" value="1"/>
</dbReference>
<sequence>MENSIKNNEFSQAYRPVLFFPKNDKDRNDLKKLKETGKVMFFDTFDLQLTELIKSQNPKRKLSHEETVEKKIEFYSNSDVPESENGVWVYYPWRNTVVRILEKKDFVSLRTLRNRYKITDEEQEMLQNKIIGIIGLSVGQSVALSLAMERCFGELRIADFDTLDLTNMNRIRTGIYNIGLKKSWIVAREIAEIDPYLKVTLYNEGIIEDNINDFFNLNGKMDLLIEECDSLPIKLLSRIKAKALKIPVMMDTSDRGMIDIERFDLEPERSIFHGLLSEFGPEEELMTKIQSSAKEIMMSLLQFDSLSPRVKFSFSELGKTITSWPQLASSVFLGGAACCHYARLLLLNQKVDSGRFYVDLDKIINFNES</sequence>
<dbReference type="SUPFAM" id="SSF69572">
    <property type="entry name" value="Activating enzymes of the ubiquitin-like proteins"/>
    <property type="match status" value="1"/>
</dbReference>
<dbReference type="GO" id="GO:0061503">
    <property type="term" value="F:tRNA threonylcarbamoyladenosine dehydratase"/>
    <property type="evidence" value="ECO:0007669"/>
    <property type="project" value="TreeGrafter"/>
</dbReference>
<dbReference type="KEGG" id="camu:CA2015_0819"/>
<evidence type="ECO:0000313" key="2">
    <source>
        <dbReference type="EMBL" id="AKP50277.1"/>
    </source>
</evidence>
<dbReference type="EMBL" id="CP012040">
    <property type="protein sequence ID" value="AKP50277.1"/>
    <property type="molecule type" value="Genomic_DNA"/>
</dbReference>
<gene>
    <name evidence="2" type="ORF">CA2015_0819</name>
</gene>
<feature type="domain" description="THIF-type NAD/FAD binding fold" evidence="1">
    <location>
        <begin position="117"/>
        <end position="250"/>
    </location>
</feature>
<accession>A0A0H4PPT2</accession>
<dbReference type="InterPro" id="IPR000594">
    <property type="entry name" value="ThiF_NAD_FAD-bd"/>
</dbReference>
<dbReference type="STRING" id="320787.CA2015_0819"/>
<evidence type="ECO:0000259" key="1">
    <source>
        <dbReference type="Pfam" id="PF00899"/>
    </source>
</evidence>
<dbReference type="Gene3D" id="3.40.50.720">
    <property type="entry name" value="NAD(P)-binding Rossmann-like Domain"/>
    <property type="match status" value="1"/>
</dbReference>
<dbReference type="Proteomes" id="UP000036520">
    <property type="component" value="Chromosome"/>
</dbReference>
<dbReference type="InterPro" id="IPR045886">
    <property type="entry name" value="ThiF/MoeB/HesA"/>
</dbReference>
<evidence type="ECO:0000313" key="3">
    <source>
        <dbReference type="Proteomes" id="UP000036520"/>
    </source>
</evidence>
<dbReference type="CDD" id="cd01483">
    <property type="entry name" value="E1_enzyme_family"/>
    <property type="match status" value="1"/>
</dbReference>
<dbReference type="RefSeq" id="WP_048640735.1">
    <property type="nucleotide sequence ID" value="NZ_CAXBGM010000002.1"/>
</dbReference>
<organism evidence="2 3">
    <name type="scientific">Cyclobacterium amurskyense</name>
    <dbReference type="NCBI Taxonomy" id="320787"/>
    <lineage>
        <taxon>Bacteria</taxon>
        <taxon>Pseudomonadati</taxon>
        <taxon>Bacteroidota</taxon>
        <taxon>Cytophagia</taxon>
        <taxon>Cytophagales</taxon>
        <taxon>Cyclobacteriaceae</taxon>
        <taxon>Cyclobacterium</taxon>
    </lineage>
</organism>
<name>A0A0H4PPT2_9BACT</name>
<reference evidence="2 3" key="1">
    <citation type="submission" date="2015-07" db="EMBL/GenBank/DDBJ databases">
        <authorList>
            <person name="Kim K.M."/>
        </authorList>
    </citation>
    <scope>NUCLEOTIDE SEQUENCE [LARGE SCALE GENOMIC DNA]</scope>
    <source>
        <strain evidence="2 3">KCTC 12363</strain>
    </source>
</reference>
<proteinExistence type="predicted"/>
<keyword evidence="3" id="KW-1185">Reference proteome</keyword>
<dbReference type="GO" id="GO:0061504">
    <property type="term" value="P:cyclic threonylcarbamoyladenosine biosynthetic process"/>
    <property type="evidence" value="ECO:0007669"/>
    <property type="project" value="TreeGrafter"/>
</dbReference>
<dbReference type="Pfam" id="PF00899">
    <property type="entry name" value="ThiF"/>
    <property type="match status" value="1"/>
</dbReference>
<dbReference type="InterPro" id="IPR035985">
    <property type="entry name" value="Ubiquitin-activating_enz"/>
</dbReference>
<protein>
    <submittedName>
        <fullName evidence="2">UBA/THIF-type NAD/FAD binding protein</fullName>
    </submittedName>
</protein>